<feature type="domain" description="Nudix hydrolase" evidence="2">
    <location>
        <begin position="127"/>
        <end position="282"/>
    </location>
</feature>
<evidence type="ECO:0000259" key="2">
    <source>
        <dbReference type="PROSITE" id="PS51462"/>
    </source>
</evidence>
<dbReference type="OrthoDB" id="276276at2759"/>
<dbReference type="Proteomes" id="UP000053259">
    <property type="component" value="Unassembled WGS sequence"/>
</dbReference>
<gene>
    <name evidence="3" type="ORF">PV09_03088</name>
</gene>
<dbReference type="CDD" id="cd02883">
    <property type="entry name" value="NUDIX_Hydrolase"/>
    <property type="match status" value="1"/>
</dbReference>
<dbReference type="PANTHER" id="PTHR43736:SF1">
    <property type="entry name" value="DIHYDRONEOPTERIN TRIPHOSPHATE DIPHOSPHATASE"/>
    <property type="match status" value="1"/>
</dbReference>
<dbReference type="STRING" id="253628.A0A0D2AFZ4"/>
<evidence type="ECO:0000313" key="4">
    <source>
        <dbReference type="Proteomes" id="UP000053259"/>
    </source>
</evidence>
<keyword evidence="4" id="KW-1185">Reference proteome</keyword>
<dbReference type="EMBL" id="KN847536">
    <property type="protein sequence ID" value="KIW05893.1"/>
    <property type="molecule type" value="Genomic_DNA"/>
</dbReference>
<sequence>MSRLHVTMVSQDDVTRLTKGEMTRRPMLDAHNDDTASWAATITQGTSHGQVEGGEHVGTTDGSLATTRQSDYGGRTKRSERNKDGSLMTPPEQQPQQLLHGKTFTFPAALAAYDVTGKTWLEAHMDTHVLMTATMVFARDGSSGTVKLLLLQRSLSDTFPGCWEVPGGAVDEDTDETILEAAARELREETGLTLSRFVRVVSTARFSTGEPRSERWWNKIMFEADVAEAKAVAVGGDEVAAVGACVRLDEHEHRAWLWASEEDVRAGWAGSTQLAFMTAKQQAVMLQAFAARRAGTS</sequence>
<feature type="compositionally biased region" description="Polar residues" evidence="1">
    <location>
        <begin position="60"/>
        <end position="70"/>
    </location>
</feature>
<evidence type="ECO:0000256" key="1">
    <source>
        <dbReference type="SAM" id="MobiDB-lite"/>
    </source>
</evidence>
<dbReference type="Pfam" id="PF00293">
    <property type="entry name" value="NUDIX"/>
    <property type="match status" value="1"/>
</dbReference>
<dbReference type="AlphaFoldDB" id="A0A0D2AFZ4"/>
<proteinExistence type="predicted"/>
<organism evidence="3 4">
    <name type="scientific">Verruconis gallopava</name>
    <dbReference type="NCBI Taxonomy" id="253628"/>
    <lineage>
        <taxon>Eukaryota</taxon>
        <taxon>Fungi</taxon>
        <taxon>Dikarya</taxon>
        <taxon>Ascomycota</taxon>
        <taxon>Pezizomycotina</taxon>
        <taxon>Dothideomycetes</taxon>
        <taxon>Pleosporomycetidae</taxon>
        <taxon>Venturiales</taxon>
        <taxon>Sympoventuriaceae</taxon>
        <taxon>Verruconis</taxon>
    </lineage>
</organism>
<accession>A0A0D2AFZ4</accession>
<evidence type="ECO:0000313" key="3">
    <source>
        <dbReference type="EMBL" id="KIW05893.1"/>
    </source>
</evidence>
<dbReference type="Gene3D" id="3.90.79.10">
    <property type="entry name" value="Nucleoside Triphosphate Pyrophosphohydrolase"/>
    <property type="match status" value="1"/>
</dbReference>
<dbReference type="SUPFAM" id="SSF55811">
    <property type="entry name" value="Nudix"/>
    <property type="match status" value="1"/>
</dbReference>
<dbReference type="InterPro" id="IPR015797">
    <property type="entry name" value="NUDIX_hydrolase-like_dom_sf"/>
</dbReference>
<dbReference type="HOGENOM" id="CLU_937507_0_0_1"/>
<dbReference type="PROSITE" id="PS51462">
    <property type="entry name" value="NUDIX"/>
    <property type="match status" value="1"/>
</dbReference>
<dbReference type="RefSeq" id="XP_016215762.1">
    <property type="nucleotide sequence ID" value="XM_016356239.1"/>
</dbReference>
<dbReference type="InParanoid" id="A0A0D2AFZ4"/>
<dbReference type="InterPro" id="IPR000086">
    <property type="entry name" value="NUDIX_hydrolase_dom"/>
</dbReference>
<dbReference type="VEuPathDB" id="FungiDB:PV09_03088"/>
<name>A0A0D2AFZ4_9PEZI</name>
<reference evidence="3 4" key="1">
    <citation type="submission" date="2015-01" db="EMBL/GenBank/DDBJ databases">
        <title>The Genome Sequence of Ochroconis gallopava CBS43764.</title>
        <authorList>
            <consortium name="The Broad Institute Genomics Platform"/>
            <person name="Cuomo C."/>
            <person name="de Hoog S."/>
            <person name="Gorbushina A."/>
            <person name="Stielow B."/>
            <person name="Teixiera M."/>
            <person name="Abouelleil A."/>
            <person name="Chapman S.B."/>
            <person name="Priest M."/>
            <person name="Young S.K."/>
            <person name="Wortman J."/>
            <person name="Nusbaum C."/>
            <person name="Birren B."/>
        </authorList>
    </citation>
    <scope>NUCLEOTIDE SEQUENCE [LARGE SCALE GENOMIC DNA]</scope>
    <source>
        <strain evidence="3 4">CBS 43764</strain>
    </source>
</reference>
<protein>
    <recommendedName>
        <fullName evidence="2">Nudix hydrolase domain-containing protein</fullName>
    </recommendedName>
</protein>
<dbReference type="PANTHER" id="PTHR43736">
    <property type="entry name" value="ADP-RIBOSE PYROPHOSPHATASE"/>
    <property type="match status" value="1"/>
</dbReference>
<dbReference type="GeneID" id="27311061"/>
<feature type="region of interest" description="Disordered" evidence="1">
    <location>
        <begin position="46"/>
        <end position="95"/>
    </location>
</feature>